<evidence type="ECO:0000256" key="4">
    <source>
        <dbReference type="ARBA" id="ARBA00038054"/>
    </source>
</evidence>
<reference evidence="6" key="2">
    <citation type="journal article" date="2015" name="ISME J.">
        <title>A new class of marine Euryarchaeota group II from the Mediterranean deep chlorophyll maximum.</title>
        <authorList>
            <person name="Martin-Cuadrado A.B."/>
            <person name="Garcia-Heredia I."/>
            <person name="Molto A.G."/>
            <person name="Lopez-Ubeda R."/>
            <person name="Kimes N."/>
            <person name="Lopez-Garcia P."/>
            <person name="Moreira D."/>
            <person name="Rodriguez-Valera F."/>
        </authorList>
    </citation>
    <scope>NUCLEOTIDE SEQUENCE</scope>
</reference>
<comment type="cofactor">
    <cofactor evidence="1">
        <name>FMN</name>
        <dbReference type="ChEBI" id="CHEBI:58210"/>
    </cofactor>
</comment>
<name>A0A1B1TEI8_9ARCH</name>
<sequence>MDIAQRREIVSRFLRRCVTYADASIERKKSRNEDSLDISNWENYRQFTSFSASEVESGELDTWLEEGDYRAEPNGFFALSENRESFNLEDMSHEERRNWLAFLLMPRPISLVATMSANGVHNLAPMSSIGVVSNSPPLITISLSKSREGKERDTLVNLRSQGVGSSCMIFILPATLESAKNVQLTSSKIPADESEWNLIDEEMIIENEMPILSSAMAALRCKLMEIHPLPGGSLASLAILQVESIISSNNYSGLNDIQKLMQVDFNKLGPSSSKNDWNFEVDY</sequence>
<comment type="similarity">
    <text evidence="4">Belongs to the flavoredoxin family.</text>
</comment>
<dbReference type="PANTHER" id="PTHR33798">
    <property type="entry name" value="FLAVOPROTEIN OXYGENASE"/>
    <property type="match status" value="1"/>
</dbReference>
<dbReference type="AlphaFoldDB" id="A0A1B1TEI8"/>
<dbReference type="PANTHER" id="PTHR33798:SF5">
    <property type="entry name" value="FLAVIN REDUCTASE LIKE DOMAIN-CONTAINING PROTEIN"/>
    <property type="match status" value="1"/>
</dbReference>
<evidence type="ECO:0000259" key="5">
    <source>
        <dbReference type="Pfam" id="PF01613"/>
    </source>
</evidence>
<evidence type="ECO:0000313" key="6">
    <source>
        <dbReference type="EMBL" id="ANV80701.1"/>
    </source>
</evidence>
<dbReference type="GO" id="GO:0010181">
    <property type="term" value="F:FMN binding"/>
    <property type="evidence" value="ECO:0007669"/>
    <property type="project" value="InterPro"/>
</dbReference>
<protein>
    <recommendedName>
        <fullName evidence="5">Flavin reductase like domain-containing protein</fullName>
    </recommendedName>
</protein>
<dbReference type="InterPro" id="IPR002563">
    <property type="entry name" value="Flavin_Rdtase-like_dom"/>
</dbReference>
<dbReference type="Pfam" id="PF01613">
    <property type="entry name" value="Flavin_Reduct"/>
    <property type="match status" value="1"/>
</dbReference>
<reference evidence="6" key="1">
    <citation type="submission" date="2014-11" db="EMBL/GenBank/DDBJ databases">
        <authorList>
            <person name="Zhu J."/>
            <person name="Qi W."/>
            <person name="Song R."/>
        </authorList>
    </citation>
    <scope>NUCLEOTIDE SEQUENCE</scope>
</reference>
<accession>A0A1B1TEI8</accession>
<keyword evidence="2" id="KW-0285">Flavoprotein</keyword>
<feature type="domain" description="Flavin reductase like" evidence="5">
    <location>
        <begin position="105"/>
        <end position="245"/>
    </location>
</feature>
<dbReference type="Gene3D" id="2.30.110.10">
    <property type="entry name" value="Electron Transport, Fmn-binding Protein, Chain A"/>
    <property type="match status" value="1"/>
</dbReference>
<evidence type="ECO:0000256" key="2">
    <source>
        <dbReference type="ARBA" id="ARBA00022630"/>
    </source>
</evidence>
<evidence type="ECO:0000256" key="3">
    <source>
        <dbReference type="ARBA" id="ARBA00022643"/>
    </source>
</evidence>
<dbReference type="EMBL" id="KP211902">
    <property type="protein sequence ID" value="ANV80701.1"/>
    <property type="molecule type" value="Genomic_DNA"/>
</dbReference>
<dbReference type="InterPro" id="IPR012349">
    <property type="entry name" value="Split_barrel_FMN-bd"/>
</dbReference>
<evidence type="ECO:0000256" key="1">
    <source>
        <dbReference type="ARBA" id="ARBA00001917"/>
    </source>
</evidence>
<dbReference type="SUPFAM" id="SSF50475">
    <property type="entry name" value="FMN-binding split barrel"/>
    <property type="match status" value="1"/>
</dbReference>
<organism evidence="6">
    <name type="scientific">uncultured Poseidoniia archaeon</name>
    <dbReference type="NCBI Taxonomy" id="1697135"/>
    <lineage>
        <taxon>Archaea</taxon>
        <taxon>Methanobacteriati</taxon>
        <taxon>Thermoplasmatota</taxon>
        <taxon>Candidatus Poseidoniia</taxon>
        <taxon>environmental samples</taxon>
    </lineage>
</organism>
<proteinExistence type="inferred from homology"/>
<keyword evidence="3" id="KW-0288">FMN</keyword>